<reference evidence="1 2" key="1">
    <citation type="submission" date="2018-11" db="EMBL/GenBank/DDBJ databases">
        <title>Sequencing the genomes of 1000 actinobacteria strains.</title>
        <authorList>
            <person name="Klenk H.-P."/>
        </authorList>
    </citation>
    <scope>NUCLEOTIDE SEQUENCE [LARGE SCALE GENOMIC DNA]</scope>
    <source>
        <strain evidence="1 2">DSM 14418</strain>
    </source>
</reference>
<evidence type="ECO:0000313" key="1">
    <source>
        <dbReference type="EMBL" id="RPF28556.1"/>
    </source>
</evidence>
<dbReference type="Proteomes" id="UP000280726">
    <property type="component" value="Unassembled WGS sequence"/>
</dbReference>
<accession>A0A3N4Z9H9</accession>
<dbReference type="AlphaFoldDB" id="A0A3N4Z9H9"/>
<protein>
    <submittedName>
        <fullName evidence="1">Uncharacterized protein</fullName>
    </submittedName>
</protein>
<sequence length="126" mass="14017">MDHRFVEVLPTPLEPGVLYISGAHNIVAHLCCCGCGTEVVTPLGPAGWALRYDGRVSLSPSIGNGAYDCKSHYVIQASHVRWLSNMTLEHHVRAQARDQAAALNLNLSRLDRAKRMVADLFRRIRR</sequence>
<comment type="caution">
    <text evidence="1">The sequence shown here is derived from an EMBL/GenBank/DDBJ whole genome shotgun (WGS) entry which is preliminary data.</text>
</comment>
<keyword evidence="2" id="KW-1185">Reference proteome</keyword>
<dbReference type="EMBL" id="RKRA01000001">
    <property type="protein sequence ID" value="RPF28556.1"/>
    <property type="molecule type" value="Genomic_DNA"/>
</dbReference>
<gene>
    <name evidence="1" type="ORF">EDD32_3089</name>
</gene>
<name>A0A3N4Z9H9_9MICO</name>
<organism evidence="1 2">
    <name type="scientific">Georgenia muralis</name>
    <dbReference type="NCBI Taxonomy" id="154117"/>
    <lineage>
        <taxon>Bacteria</taxon>
        <taxon>Bacillati</taxon>
        <taxon>Actinomycetota</taxon>
        <taxon>Actinomycetes</taxon>
        <taxon>Micrococcales</taxon>
        <taxon>Bogoriellaceae</taxon>
        <taxon>Georgenia</taxon>
    </lineage>
</organism>
<dbReference type="InterPro" id="IPR045384">
    <property type="entry name" value="DUF6527"/>
</dbReference>
<evidence type="ECO:0000313" key="2">
    <source>
        <dbReference type="Proteomes" id="UP000280726"/>
    </source>
</evidence>
<proteinExistence type="predicted"/>
<dbReference type="Pfam" id="PF20137">
    <property type="entry name" value="BubE"/>
    <property type="match status" value="1"/>
</dbReference>